<evidence type="ECO:0000313" key="3">
    <source>
        <dbReference type="Proteomes" id="UP000603227"/>
    </source>
</evidence>
<feature type="region of interest" description="Disordered" evidence="1">
    <location>
        <begin position="76"/>
        <end position="105"/>
    </location>
</feature>
<evidence type="ECO:0000256" key="1">
    <source>
        <dbReference type="SAM" id="MobiDB-lite"/>
    </source>
</evidence>
<reference evidence="2" key="2">
    <citation type="submission" date="2020-09" db="EMBL/GenBank/DDBJ databases">
        <authorList>
            <person name="Sun Q."/>
            <person name="Zhou Y."/>
        </authorList>
    </citation>
    <scope>NUCLEOTIDE SEQUENCE</scope>
    <source>
        <strain evidence="2">CGMCC 4.7403</strain>
    </source>
</reference>
<organism evidence="2 3">
    <name type="scientific">Streptomyces capitiformicae</name>
    <dbReference type="NCBI Taxonomy" id="2014920"/>
    <lineage>
        <taxon>Bacteria</taxon>
        <taxon>Bacillati</taxon>
        <taxon>Actinomycetota</taxon>
        <taxon>Actinomycetes</taxon>
        <taxon>Kitasatosporales</taxon>
        <taxon>Streptomycetaceae</taxon>
        <taxon>Streptomyces</taxon>
    </lineage>
</organism>
<sequence length="105" mass="10930">MTICDHVMTAEAHSARGALAGAAPPYGRPHRLSQCVTPSRLLARGSVDMGTWSVSWVDLAFHRPVVPLLSARTAGTAASGAWRTHPWTAGGGSPGGARSRGCGRR</sequence>
<evidence type="ECO:0000313" key="2">
    <source>
        <dbReference type="EMBL" id="GHH85920.1"/>
    </source>
</evidence>
<feature type="compositionally biased region" description="Low complexity" evidence="1">
    <location>
        <begin position="96"/>
        <end position="105"/>
    </location>
</feature>
<protein>
    <submittedName>
        <fullName evidence="2">Uncharacterized protein</fullName>
    </submittedName>
</protein>
<name>A0A919GL52_9ACTN</name>
<comment type="caution">
    <text evidence="2">The sequence shown here is derived from an EMBL/GenBank/DDBJ whole genome shotgun (WGS) entry which is preliminary data.</text>
</comment>
<accession>A0A919GL52</accession>
<proteinExistence type="predicted"/>
<reference evidence="2" key="1">
    <citation type="journal article" date="2014" name="Int. J. Syst. Evol. Microbiol.">
        <title>Complete genome sequence of Corynebacterium casei LMG S-19264T (=DSM 44701T), isolated from a smear-ripened cheese.</title>
        <authorList>
            <consortium name="US DOE Joint Genome Institute (JGI-PGF)"/>
            <person name="Walter F."/>
            <person name="Albersmeier A."/>
            <person name="Kalinowski J."/>
            <person name="Ruckert C."/>
        </authorList>
    </citation>
    <scope>NUCLEOTIDE SEQUENCE</scope>
    <source>
        <strain evidence="2">CGMCC 4.7403</strain>
    </source>
</reference>
<keyword evidence="3" id="KW-1185">Reference proteome</keyword>
<dbReference type="AlphaFoldDB" id="A0A919GL52"/>
<dbReference type="Proteomes" id="UP000603227">
    <property type="component" value="Unassembled WGS sequence"/>
</dbReference>
<gene>
    <name evidence="2" type="ORF">GCM10017771_20920</name>
</gene>
<dbReference type="EMBL" id="BNAT01000005">
    <property type="protein sequence ID" value="GHH85920.1"/>
    <property type="molecule type" value="Genomic_DNA"/>
</dbReference>